<dbReference type="InterPro" id="IPR036390">
    <property type="entry name" value="WH_DNA-bd_sf"/>
</dbReference>
<dbReference type="SMART" id="SM00347">
    <property type="entry name" value="HTH_MARR"/>
    <property type="match status" value="1"/>
</dbReference>
<dbReference type="KEGG" id="pcor:KS4_31960"/>
<dbReference type="OrthoDB" id="162531at2"/>
<sequence length="169" mass="19408">MFLLQDLPDEQVITHAQAIHGQFNRQGLLLFLQILKTGSDLLNNLDQFLSKYNLKHGRWITLVLLQREPSQTSSPSELAKKQGITRATMTNLLNSLENDLYIERIEHPTDARATNVKLTRKGRNLLKNIMPRYYQAINQLTAECSTKQLKDTQKMLNLISGKSEEIFSQ</sequence>
<proteinExistence type="predicted"/>
<evidence type="ECO:0000313" key="6">
    <source>
        <dbReference type="Proteomes" id="UP000317369"/>
    </source>
</evidence>
<feature type="domain" description="HTH marR-type" evidence="4">
    <location>
        <begin position="27"/>
        <end position="161"/>
    </location>
</feature>
<dbReference type="PROSITE" id="PS50995">
    <property type="entry name" value="HTH_MARR_2"/>
    <property type="match status" value="1"/>
</dbReference>
<accession>A0A517YY31</accession>
<evidence type="ECO:0000313" key="5">
    <source>
        <dbReference type="EMBL" id="QDU35116.1"/>
    </source>
</evidence>
<dbReference type="PANTHER" id="PTHR42756:SF1">
    <property type="entry name" value="TRANSCRIPTIONAL REPRESSOR OF EMRAB OPERON"/>
    <property type="match status" value="1"/>
</dbReference>
<keyword evidence="3" id="KW-0804">Transcription</keyword>
<keyword evidence="1" id="KW-0805">Transcription regulation</keyword>
<dbReference type="GO" id="GO:0003700">
    <property type="term" value="F:DNA-binding transcription factor activity"/>
    <property type="evidence" value="ECO:0007669"/>
    <property type="project" value="InterPro"/>
</dbReference>
<evidence type="ECO:0000259" key="4">
    <source>
        <dbReference type="PROSITE" id="PS50995"/>
    </source>
</evidence>
<dbReference type="Pfam" id="PF12802">
    <property type="entry name" value="MarR_2"/>
    <property type="match status" value="1"/>
</dbReference>
<evidence type="ECO:0000256" key="1">
    <source>
        <dbReference type="ARBA" id="ARBA00023015"/>
    </source>
</evidence>
<keyword evidence="2" id="KW-0238">DNA-binding</keyword>
<dbReference type="EMBL" id="CP036425">
    <property type="protein sequence ID" value="QDU35116.1"/>
    <property type="molecule type" value="Genomic_DNA"/>
</dbReference>
<dbReference type="PRINTS" id="PR00598">
    <property type="entry name" value="HTHMARR"/>
</dbReference>
<dbReference type="PANTHER" id="PTHR42756">
    <property type="entry name" value="TRANSCRIPTIONAL REGULATOR, MARR"/>
    <property type="match status" value="1"/>
</dbReference>
<dbReference type="GO" id="GO:0003677">
    <property type="term" value="F:DNA binding"/>
    <property type="evidence" value="ECO:0007669"/>
    <property type="project" value="UniProtKB-KW"/>
</dbReference>
<reference evidence="5 6" key="1">
    <citation type="submission" date="2019-02" db="EMBL/GenBank/DDBJ databases">
        <title>Deep-cultivation of Planctomycetes and their phenomic and genomic characterization uncovers novel biology.</title>
        <authorList>
            <person name="Wiegand S."/>
            <person name="Jogler M."/>
            <person name="Boedeker C."/>
            <person name="Pinto D."/>
            <person name="Vollmers J."/>
            <person name="Rivas-Marin E."/>
            <person name="Kohn T."/>
            <person name="Peeters S.H."/>
            <person name="Heuer A."/>
            <person name="Rast P."/>
            <person name="Oberbeckmann S."/>
            <person name="Bunk B."/>
            <person name="Jeske O."/>
            <person name="Meyerdierks A."/>
            <person name="Storesund J.E."/>
            <person name="Kallscheuer N."/>
            <person name="Luecker S."/>
            <person name="Lage O.M."/>
            <person name="Pohl T."/>
            <person name="Merkel B.J."/>
            <person name="Hornburger P."/>
            <person name="Mueller R.-W."/>
            <person name="Bruemmer F."/>
            <person name="Labrenz M."/>
            <person name="Spormann A.M."/>
            <person name="Op den Camp H."/>
            <person name="Overmann J."/>
            <person name="Amann R."/>
            <person name="Jetten M.S.M."/>
            <person name="Mascher T."/>
            <person name="Medema M.H."/>
            <person name="Devos D.P."/>
            <person name="Kaster A.-K."/>
            <person name="Ovreas L."/>
            <person name="Rohde M."/>
            <person name="Galperin M.Y."/>
            <person name="Jogler C."/>
        </authorList>
    </citation>
    <scope>NUCLEOTIDE SEQUENCE [LARGE SCALE GENOMIC DNA]</scope>
    <source>
        <strain evidence="5 6">KS4</strain>
    </source>
</reference>
<dbReference type="Proteomes" id="UP000317369">
    <property type="component" value="Chromosome"/>
</dbReference>
<evidence type="ECO:0000256" key="2">
    <source>
        <dbReference type="ARBA" id="ARBA00023125"/>
    </source>
</evidence>
<dbReference type="InterPro" id="IPR000835">
    <property type="entry name" value="HTH_MarR-typ"/>
</dbReference>
<gene>
    <name evidence="5" type="primary">mprA_1</name>
    <name evidence="5" type="ORF">KS4_31960</name>
</gene>
<dbReference type="SUPFAM" id="SSF46785">
    <property type="entry name" value="Winged helix' DNA-binding domain"/>
    <property type="match status" value="1"/>
</dbReference>
<protein>
    <submittedName>
        <fullName evidence="5">Transcriptional repressor MprA</fullName>
    </submittedName>
</protein>
<dbReference type="InterPro" id="IPR036388">
    <property type="entry name" value="WH-like_DNA-bd_sf"/>
</dbReference>
<dbReference type="RefSeq" id="WP_145079977.1">
    <property type="nucleotide sequence ID" value="NZ_CP036425.1"/>
</dbReference>
<organism evidence="5 6">
    <name type="scientific">Poriferisphaera corsica</name>
    <dbReference type="NCBI Taxonomy" id="2528020"/>
    <lineage>
        <taxon>Bacteria</taxon>
        <taxon>Pseudomonadati</taxon>
        <taxon>Planctomycetota</taxon>
        <taxon>Phycisphaerae</taxon>
        <taxon>Phycisphaerales</taxon>
        <taxon>Phycisphaeraceae</taxon>
        <taxon>Poriferisphaera</taxon>
    </lineage>
</organism>
<evidence type="ECO:0000256" key="3">
    <source>
        <dbReference type="ARBA" id="ARBA00023163"/>
    </source>
</evidence>
<dbReference type="AlphaFoldDB" id="A0A517YY31"/>
<keyword evidence="6" id="KW-1185">Reference proteome</keyword>
<name>A0A517YY31_9BACT</name>
<dbReference type="Gene3D" id="1.10.10.10">
    <property type="entry name" value="Winged helix-like DNA-binding domain superfamily/Winged helix DNA-binding domain"/>
    <property type="match status" value="1"/>
</dbReference>